<dbReference type="GO" id="GO:0006886">
    <property type="term" value="P:intracellular protein transport"/>
    <property type="evidence" value="ECO:0007669"/>
    <property type="project" value="TreeGrafter"/>
</dbReference>
<reference evidence="1" key="1">
    <citation type="submission" date="2019-11" db="UniProtKB">
        <authorList>
            <consortium name="WormBaseParasite"/>
        </authorList>
    </citation>
    <scope>IDENTIFICATION</scope>
</reference>
<evidence type="ECO:0000313" key="1">
    <source>
        <dbReference type="WBParaSite" id="MCU_000974-RB"/>
    </source>
</evidence>
<dbReference type="GO" id="GO:0012506">
    <property type="term" value="C:vesicle membrane"/>
    <property type="evidence" value="ECO:0007669"/>
    <property type="project" value="TreeGrafter"/>
</dbReference>
<sequence length="117" mass="13246">MNFLTHLSCVMRIDLLPMPVDWLKVSALYEFIRDRLADTSVDFQLFTTPPRVNLSNMSHSLIEAQLFPMAIVHMTTRNGSPKARDILRPDVLEAINTKSAAQANEITSKWMARKASS</sequence>
<dbReference type="Gene3D" id="3.10.20.90">
    <property type="entry name" value="Phosphatidylinositol 3-kinase Catalytic Subunit, Chain A, domain 1"/>
    <property type="match status" value="1"/>
</dbReference>
<dbReference type="PANTHER" id="PTHR46467">
    <property type="entry name" value="TETHER CONTAINING UBX DOMAIN FOR GLUT4"/>
    <property type="match status" value="1"/>
</dbReference>
<protein>
    <submittedName>
        <fullName evidence="1">UBX domain-containing protein</fullName>
    </submittedName>
</protein>
<organism evidence="1">
    <name type="scientific">Mesocestoides corti</name>
    <name type="common">Flatworm</name>
    <dbReference type="NCBI Taxonomy" id="53468"/>
    <lineage>
        <taxon>Eukaryota</taxon>
        <taxon>Metazoa</taxon>
        <taxon>Spiralia</taxon>
        <taxon>Lophotrochozoa</taxon>
        <taxon>Platyhelminthes</taxon>
        <taxon>Cestoda</taxon>
        <taxon>Eucestoda</taxon>
        <taxon>Cyclophyllidea</taxon>
        <taxon>Mesocestoididae</taxon>
        <taxon>Mesocestoides</taxon>
    </lineage>
</organism>
<dbReference type="GO" id="GO:0042593">
    <property type="term" value="P:glucose homeostasis"/>
    <property type="evidence" value="ECO:0007669"/>
    <property type="project" value="TreeGrafter"/>
</dbReference>
<accession>A0A5K3EL04</accession>
<dbReference type="InterPro" id="IPR029071">
    <property type="entry name" value="Ubiquitin-like_domsf"/>
</dbReference>
<dbReference type="SUPFAM" id="SSF54236">
    <property type="entry name" value="Ubiquitin-like"/>
    <property type="match status" value="1"/>
</dbReference>
<dbReference type="GO" id="GO:0005634">
    <property type="term" value="C:nucleus"/>
    <property type="evidence" value="ECO:0007669"/>
    <property type="project" value="TreeGrafter"/>
</dbReference>
<dbReference type="PANTHER" id="PTHR46467:SF1">
    <property type="entry name" value="TETHER CONTAINING UBX DOMAIN FOR GLUT4"/>
    <property type="match status" value="1"/>
</dbReference>
<dbReference type="WBParaSite" id="MCU_000974-RB">
    <property type="protein sequence ID" value="MCU_000974-RB"/>
    <property type="gene ID" value="MCU_000974"/>
</dbReference>
<dbReference type="GO" id="GO:0005737">
    <property type="term" value="C:cytoplasm"/>
    <property type="evidence" value="ECO:0007669"/>
    <property type="project" value="TreeGrafter"/>
</dbReference>
<proteinExistence type="predicted"/>
<name>A0A5K3EL04_MESCO</name>
<dbReference type="AlphaFoldDB" id="A0A5K3EL04"/>